<evidence type="ECO:0000313" key="2">
    <source>
        <dbReference type="EMBL" id="WZN63560.1"/>
    </source>
</evidence>
<dbReference type="Pfam" id="PF15375">
    <property type="entry name" value="FSAF1"/>
    <property type="match status" value="1"/>
</dbReference>
<proteinExistence type="predicted"/>
<accession>A0AAX4PD62</accession>
<feature type="region of interest" description="Disordered" evidence="1">
    <location>
        <begin position="137"/>
        <end position="175"/>
    </location>
</feature>
<gene>
    <name evidence="2" type="ORF">HKI87_07g51090</name>
</gene>
<organism evidence="2 3">
    <name type="scientific">Chloropicon roscoffensis</name>
    <dbReference type="NCBI Taxonomy" id="1461544"/>
    <lineage>
        <taxon>Eukaryota</taxon>
        <taxon>Viridiplantae</taxon>
        <taxon>Chlorophyta</taxon>
        <taxon>Chloropicophyceae</taxon>
        <taxon>Chloropicales</taxon>
        <taxon>Chloropicaceae</taxon>
        <taxon>Chloropicon</taxon>
    </lineage>
</organism>
<dbReference type="Proteomes" id="UP001472866">
    <property type="component" value="Chromosome 07"/>
</dbReference>
<feature type="compositionally biased region" description="Basic and acidic residues" evidence="1">
    <location>
        <begin position="144"/>
        <end position="157"/>
    </location>
</feature>
<protein>
    <submittedName>
        <fullName evidence="2">Uncharacterized protein</fullName>
    </submittedName>
</protein>
<keyword evidence="3" id="KW-1185">Reference proteome</keyword>
<dbReference type="InterPro" id="IPR027973">
    <property type="entry name" value="FSAF1-like"/>
</dbReference>
<reference evidence="2 3" key="1">
    <citation type="submission" date="2024-03" db="EMBL/GenBank/DDBJ databases">
        <title>Complete genome sequence of the green alga Chloropicon roscoffensis RCC1871.</title>
        <authorList>
            <person name="Lemieux C."/>
            <person name="Pombert J.-F."/>
            <person name="Otis C."/>
            <person name="Turmel M."/>
        </authorList>
    </citation>
    <scope>NUCLEOTIDE SEQUENCE [LARGE SCALE GENOMIC DNA]</scope>
    <source>
        <strain evidence="2 3">RCC1871</strain>
    </source>
</reference>
<name>A0AAX4PD62_9CHLO</name>
<feature type="region of interest" description="Disordered" evidence="1">
    <location>
        <begin position="35"/>
        <end position="89"/>
    </location>
</feature>
<evidence type="ECO:0000313" key="3">
    <source>
        <dbReference type="Proteomes" id="UP001472866"/>
    </source>
</evidence>
<dbReference type="AlphaFoldDB" id="A0AAX4PD62"/>
<dbReference type="EMBL" id="CP151507">
    <property type="protein sequence ID" value="WZN63560.1"/>
    <property type="molecule type" value="Genomic_DNA"/>
</dbReference>
<feature type="compositionally biased region" description="Basic residues" evidence="1">
    <location>
        <begin position="166"/>
        <end position="175"/>
    </location>
</feature>
<sequence length="175" mass="18816">MMALPAKEGGSMAGVQVVDFASEYAKVIKYENGRRKGFSLQQQQEKKPNSKGGGGSTRRGRGAFPGKASSSSTTTGDHAHGTPSSVGVLELRDVRREVATLGAAGLGKRQLKAWKQMDVMARIGAKAEKRPRLSAKIGKGVAKKKVEREKKAKELARETGMLTPKKGGKKVKRRK</sequence>
<evidence type="ECO:0000256" key="1">
    <source>
        <dbReference type="SAM" id="MobiDB-lite"/>
    </source>
</evidence>